<evidence type="ECO:0000313" key="3">
    <source>
        <dbReference type="EMBL" id="MCL7026517.1"/>
    </source>
</evidence>
<dbReference type="EMBL" id="JAJJMA010057703">
    <property type="protein sequence ID" value="MCL7026517.1"/>
    <property type="molecule type" value="Genomic_DNA"/>
</dbReference>
<evidence type="ECO:0000256" key="1">
    <source>
        <dbReference type="SAM" id="Coils"/>
    </source>
</evidence>
<feature type="compositionally biased region" description="Low complexity" evidence="2">
    <location>
        <begin position="567"/>
        <end position="577"/>
    </location>
</feature>
<dbReference type="Proteomes" id="UP001177140">
    <property type="component" value="Unassembled WGS sequence"/>
</dbReference>
<evidence type="ECO:0000313" key="4">
    <source>
        <dbReference type="Proteomes" id="UP001177140"/>
    </source>
</evidence>
<name>A0AA41RXZ0_PAPNU</name>
<dbReference type="PANTHER" id="PTHR34380">
    <property type="entry name" value="BNAA03G12380D PROTEIN"/>
    <property type="match status" value="1"/>
</dbReference>
<dbReference type="PANTHER" id="PTHR34380:SF1">
    <property type="entry name" value="OS01G0221300 PROTEIN"/>
    <property type="match status" value="1"/>
</dbReference>
<sequence length="652" mass="74872">MGIMVEDIEFEIRRKDEEIGFWKREMDYWKSKHSELEYRFVNQSVDEFSPNELKEEFEDYRTKYDALYEEVERKEMEFAVIEGKLKDLTVTSAATENKLTKYKMTCDKLNNWKEEFEKRCQENEKQADSGLDNELDLEKKLEGYEAKYDDLCVRFTVEKVRGTCLDDEIKENRRLWVQMNKRIASLEEDIKTIREEGEKCFELNRRKFKELEREKRRVEDENEVFKANFRELETQTALWLKELQGSGSLELKGKEVECEWYKNPLKNLTLIKDVYDAELDGFKLAFTGLKEKFMGLEEHQKVTSKSEMRAQERTAHLEGVIAKMERKLEMQDMKLEDEIPSQICLDSHDYGERGCAQTGSPDKVSYGDIGDNDTDKRPCCEMDGVIDDDAHVVDSLTIEDKMLNNTEDLHLFEQGIFEIGDKNDESKTSPKSLCRTGGKRRLNAPTGNTTERCSQRSSSDQRCEKHGSSCEEDDIPVSCAAKRRRFSTIVASDTEEDDTTPLGGLQEKKLEELLVIPNPKHSPVNLCAGDVSLSSGGQNVEEIIPPSQQGQVSLMACDEKKSLAVNESESFDSGDSSSDSEDALDHELGSRQVVAMMTRNTNKDFKWPNEADMLSSFEKHPVLCMKAVCALHRQKTDEGKSIMGPFSKFAAH</sequence>
<feature type="region of interest" description="Disordered" evidence="2">
    <location>
        <begin position="421"/>
        <end position="470"/>
    </location>
</feature>
<keyword evidence="1" id="KW-0175">Coiled coil</keyword>
<gene>
    <name evidence="3" type="ORF">MKW94_013053</name>
</gene>
<protein>
    <submittedName>
        <fullName evidence="3">Uncharacterized protein</fullName>
    </submittedName>
</protein>
<comment type="caution">
    <text evidence="3">The sequence shown here is derived from an EMBL/GenBank/DDBJ whole genome shotgun (WGS) entry which is preliminary data.</text>
</comment>
<evidence type="ECO:0000256" key="2">
    <source>
        <dbReference type="SAM" id="MobiDB-lite"/>
    </source>
</evidence>
<organism evidence="3 4">
    <name type="scientific">Papaver nudicaule</name>
    <name type="common">Iceland poppy</name>
    <dbReference type="NCBI Taxonomy" id="74823"/>
    <lineage>
        <taxon>Eukaryota</taxon>
        <taxon>Viridiplantae</taxon>
        <taxon>Streptophyta</taxon>
        <taxon>Embryophyta</taxon>
        <taxon>Tracheophyta</taxon>
        <taxon>Spermatophyta</taxon>
        <taxon>Magnoliopsida</taxon>
        <taxon>Ranunculales</taxon>
        <taxon>Papaveraceae</taxon>
        <taxon>Papaveroideae</taxon>
        <taxon>Papaver</taxon>
    </lineage>
</organism>
<feature type="coiled-coil region" evidence="1">
    <location>
        <begin position="176"/>
        <end position="235"/>
    </location>
</feature>
<dbReference type="AlphaFoldDB" id="A0AA41RXZ0"/>
<keyword evidence="4" id="KW-1185">Reference proteome</keyword>
<feature type="non-terminal residue" evidence="3">
    <location>
        <position position="652"/>
    </location>
</feature>
<reference evidence="3" key="1">
    <citation type="submission" date="2022-03" db="EMBL/GenBank/DDBJ databases">
        <title>A functionally conserved STORR gene fusion in Papaver species that diverged 16.8 million years ago.</title>
        <authorList>
            <person name="Catania T."/>
        </authorList>
    </citation>
    <scope>NUCLEOTIDE SEQUENCE</scope>
    <source>
        <strain evidence="3">S-191538</strain>
    </source>
</reference>
<accession>A0AA41RXZ0</accession>
<proteinExistence type="predicted"/>
<feature type="compositionally biased region" description="Basic and acidic residues" evidence="2">
    <location>
        <begin position="459"/>
        <end position="469"/>
    </location>
</feature>
<feature type="region of interest" description="Disordered" evidence="2">
    <location>
        <begin position="565"/>
        <end position="585"/>
    </location>
</feature>